<comment type="caution">
    <text evidence="1">The sequence shown here is derived from an EMBL/GenBank/DDBJ whole genome shotgun (WGS) entry which is preliminary data.</text>
</comment>
<dbReference type="Proteomes" id="UP000499080">
    <property type="component" value="Unassembled WGS sequence"/>
</dbReference>
<keyword evidence="2" id="KW-1185">Reference proteome</keyword>
<dbReference type="AlphaFoldDB" id="A0A4Y2PW21"/>
<sequence length="212" mass="24454">MHDSKETAPKLPDDTSSALVSVAPVPILTYQLPRNLCIFSGDDQQDTNKWLKDFQRIATYNHWNDQMCLANVIFYLVGTAQQWFDNNEDTFTNFTAFKNSLNNMFYRTDDQRRQAGRLLLTCTQQIGETSESYIQDVLSLCRKSRKSRCNAEKHNIETGNSAPIKQRPYRTSATERRVIEDEVQRMLKEDVIQPSDSPWPSPVVLVKKKNGE</sequence>
<evidence type="ECO:0008006" key="3">
    <source>
        <dbReference type="Google" id="ProtNLM"/>
    </source>
</evidence>
<organism evidence="1 2">
    <name type="scientific">Araneus ventricosus</name>
    <name type="common">Orbweaver spider</name>
    <name type="synonym">Epeira ventricosa</name>
    <dbReference type="NCBI Taxonomy" id="182803"/>
    <lineage>
        <taxon>Eukaryota</taxon>
        <taxon>Metazoa</taxon>
        <taxon>Ecdysozoa</taxon>
        <taxon>Arthropoda</taxon>
        <taxon>Chelicerata</taxon>
        <taxon>Arachnida</taxon>
        <taxon>Araneae</taxon>
        <taxon>Araneomorphae</taxon>
        <taxon>Entelegynae</taxon>
        <taxon>Araneoidea</taxon>
        <taxon>Araneidae</taxon>
        <taxon>Araneus</taxon>
    </lineage>
</organism>
<evidence type="ECO:0000313" key="1">
    <source>
        <dbReference type="EMBL" id="GBN55419.1"/>
    </source>
</evidence>
<dbReference type="GO" id="GO:0071897">
    <property type="term" value="P:DNA biosynthetic process"/>
    <property type="evidence" value="ECO:0007669"/>
    <property type="project" value="UniProtKB-ARBA"/>
</dbReference>
<accession>A0A4Y2PW21</accession>
<evidence type="ECO:0000313" key="2">
    <source>
        <dbReference type="Proteomes" id="UP000499080"/>
    </source>
</evidence>
<dbReference type="PANTHER" id="PTHR33194:SF4">
    <property type="entry name" value="CCHC-TYPE DOMAIN-CONTAINING PROTEIN"/>
    <property type="match status" value="1"/>
</dbReference>
<reference evidence="1 2" key="1">
    <citation type="journal article" date="2019" name="Sci. Rep.">
        <title>Orb-weaving spider Araneus ventricosus genome elucidates the spidroin gene catalogue.</title>
        <authorList>
            <person name="Kono N."/>
            <person name="Nakamura H."/>
            <person name="Ohtoshi R."/>
            <person name="Moran D.A.P."/>
            <person name="Shinohara A."/>
            <person name="Yoshida Y."/>
            <person name="Fujiwara M."/>
            <person name="Mori M."/>
            <person name="Tomita M."/>
            <person name="Arakawa K."/>
        </authorList>
    </citation>
    <scope>NUCLEOTIDE SEQUENCE [LARGE SCALE GENOMIC DNA]</scope>
</reference>
<dbReference type="InterPro" id="IPR043502">
    <property type="entry name" value="DNA/RNA_pol_sf"/>
</dbReference>
<dbReference type="PANTHER" id="PTHR33194">
    <property type="entry name" value="ZINC KNUCKLE DOMAINCONTAINING PROTEIN"/>
    <property type="match status" value="1"/>
</dbReference>
<protein>
    <recommendedName>
        <fullName evidence="3">Retrotransposon gag domain-containing protein</fullName>
    </recommendedName>
</protein>
<dbReference type="Gene3D" id="3.10.10.10">
    <property type="entry name" value="HIV Type 1 Reverse Transcriptase, subunit A, domain 1"/>
    <property type="match status" value="1"/>
</dbReference>
<dbReference type="EMBL" id="BGPR01012284">
    <property type="protein sequence ID" value="GBN55419.1"/>
    <property type="molecule type" value="Genomic_DNA"/>
</dbReference>
<dbReference type="SUPFAM" id="SSF56672">
    <property type="entry name" value="DNA/RNA polymerases"/>
    <property type="match status" value="1"/>
</dbReference>
<dbReference type="OrthoDB" id="6433776at2759"/>
<name>A0A4Y2PW21_ARAVE</name>
<gene>
    <name evidence="1" type="ORF">AVEN_84016_1</name>
</gene>
<proteinExistence type="predicted"/>